<reference evidence="3 4" key="1">
    <citation type="submission" date="2023-11" db="EMBL/GenBank/DDBJ databases">
        <title>Peredibacter starrii A3.12.</title>
        <authorList>
            <person name="Mitchell R.J."/>
        </authorList>
    </citation>
    <scope>NUCLEOTIDE SEQUENCE [LARGE SCALE GENOMIC DNA]</scope>
    <source>
        <strain evidence="3 4">A3.12</strain>
    </source>
</reference>
<dbReference type="RefSeq" id="WP_321390970.1">
    <property type="nucleotide sequence ID" value="NZ_CP139487.1"/>
</dbReference>
<feature type="signal peptide" evidence="2">
    <location>
        <begin position="1"/>
        <end position="21"/>
    </location>
</feature>
<proteinExistence type="predicted"/>
<keyword evidence="2" id="KW-0732">Signal</keyword>
<keyword evidence="4" id="KW-1185">Reference proteome</keyword>
<evidence type="ECO:0000256" key="1">
    <source>
        <dbReference type="SAM" id="MobiDB-lite"/>
    </source>
</evidence>
<evidence type="ECO:0000313" key="4">
    <source>
        <dbReference type="Proteomes" id="UP001324634"/>
    </source>
</evidence>
<evidence type="ECO:0000313" key="3">
    <source>
        <dbReference type="EMBL" id="WPU63723.1"/>
    </source>
</evidence>
<dbReference type="KEGG" id="psti:SOO65_13595"/>
<organism evidence="3 4">
    <name type="scientific">Peredibacter starrii</name>
    <dbReference type="NCBI Taxonomy" id="28202"/>
    <lineage>
        <taxon>Bacteria</taxon>
        <taxon>Pseudomonadati</taxon>
        <taxon>Bdellovibrionota</taxon>
        <taxon>Bacteriovoracia</taxon>
        <taxon>Bacteriovoracales</taxon>
        <taxon>Bacteriovoracaceae</taxon>
        <taxon>Peredibacter</taxon>
    </lineage>
</organism>
<accession>A0AAX4HKH6</accession>
<dbReference type="Proteomes" id="UP001324634">
    <property type="component" value="Chromosome"/>
</dbReference>
<feature type="chain" id="PRO_5043960135" evidence="2">
    <location>
        <begin position="22"/>
        <end position="1452"/>
    </location>
</feature>
<evidence type="ECO:0000256" key="2">
    <source>
        <dbReference type="SAM" id="SignalP"/>
    </source>
</evidence>
<protein>
    <submittedName>
        <fullName evidence="3">Uncharacterized protein</fullName>
    </submittedName>
</protein>
<name>A0AAX4HKH6_9BACT</name>
<feature type="compositionally biased region" description="Polar residues" evidence="1">
    <location>
        <begin position="166"/>
        <end position="178"/>
    </location>
</feature>
<feature type="region of interest" description="Disordered" evidence="1">
    <location>
        <begin position="160"/>
        <end position="180"/>
    </location>
</feature>
<gene>
    <name evidence="3" type="ORF">SOO65_13595</name>
</gene>
<dbReference type="EMBL" id="CP139487">
    <property type="protein sequence ID" value="WPU63723.1"/>
    <property type="molecule type" value="Genomic_DNA"/>
</dbReference>
<sequence length="1452" mass="148137">MVKKLILISTFLSALSLRAYALDTLSYSGRLVNTNGSPVTGPVNLRFDLSSTDDPGTTLCTKSITGVPLSNGVFHVKLKFDPPDCSGTSLQNLMESVPAGHNMTYQVTDTTNSRTYAIQNMYAVPSSYMSNYAKNLPQMGALPDQVLKWNDTLKRWVPGDAGTGSGSVTQINTDSSLTGGPITETGTLAVAPGGITNAHLAGGIDPSKLAGTRDGTNYLKGDNTWGDFGSDVLNTILNGFSAASSSVVTATDSILTAIEKLQGQASDLSNNKLDKTGGTLVVGTINGVPTPLLPDQIVNKQYVDDQLGGVNSSQWIDAVPHIYFNTGNVGIGTGTPNEKLDVVGNIALTGSLRLQDSGSNFVELRAPLTTAGVTFTLPATPGTNGQVLKTDGTGILSWGNSSVGSSDITDGSIVDADVSATANIAQSKIANLTSDLAGKEPTIAGGTTAQFWRGDKTWQTLNTDAVPEGATNKYFTNTLARGAISGASPISYNSGTGVIGMVPGTTGDLLQYNGSAWVPWSPNFLSAEADTLATVTARGSTTSTPVVFSGGANFPGTGIWNTSGNVGIGTNTPRSKLDVIGGVQIGADAVACVAAKAGTIRYNGGNVEYCNGSNWLAFGVSGSGITNFNGSTVGSHSFAAPGTTGTAPNWVTVPATGVHTLNIPMASAAGVTAGLISKADYDDFKDVADGFNVASLVGNRIMVSTATTIVEAPALTNGQLLIGSTGATPVAATLTAGTGVSITNSAGGITINATGSGGTISALTGDVTASGTGSVAATIANDAVTSAKILDGTIVNADIANSTITYGKLNLADGTIPIAKLVRMTCLPGEVITSDVALGYRCVADSATDTTKLPLAGGTMTGAITLAGNPTANLHAATKQYVDTAITGVASVWSTSGTNIHNNNTGNVGIGTSNPYGKLHILNGTNVHENNSSTVNSSSIHFTKSRSNGIVSINDYLGMIDFRGHDSFGDRISARISAEVDGTPGLNDMPGRLTFHTTPDGAILTSERMRITNAGDVGIGTTAPGAKLEVAGQVKITGGSPGSGKVLTSDASGLATWQTPAAGGDFKSDGTVAMTGAFRAADGSAASPSISFSSSPATGFYNLAGNILFSHNGTARFGMDNSSMYGIGGSVWRFSYTNTAAAPAITLDNANTGFYRPAASTIGFSTAGNERMRIDATGNVGIGTTTPGAKLEVAGQVKITGGTPGAGKVLTSDASGLATWQTAGGSDNLGNHTATQNIILGSNWINGDSDSEGLSVNSWGQVKASGSVMQPMFTVESNGGGTDYIFKMDNNSNDRGYILFENLLSSGALEYFGVKANDFILGTDGLERLVVKSDGKVGIGISSPNSTLQVNGSIASVAVNDTTPTSFNMAAGNYQYTATGCSGATWTLTNMVEGTSYTIAVQNNSHSGSCVFSDGSSTFKYRPANATPTSGHVIYSFVKYGSFVYISWIDGF</sequence>